<dbReference type="ExpressionAtlas" id="A0A0J8CWF0">
    <property type="expression patterns" value="baseline"/>
</dbReference>
<dbReference type="Pfam" id="PF15011">
    <property type="entry name" value="CA109-like"/>
    <property type="match status" value="1"/>
</dbReference>
<dbReference type="GO" id="GO:0005739">
    <property type="term" value="C:mitochondrion"/>
    <property type="evidence" value="ECO:0007669"/>
    <property type="project" value="EnsemblPlants"/>
</dbReference>
<sequence>MEGILKKYQQKFKKVREEMDNWENLQSRLISQFSNASSIIQRLQVIGDKKNYGNLKGVDGIEDAVLQKQMESLENNLLSMKNTMEEFHKIVLSLEKMVRDSKQLLGGGSRQPSTKQLQQRMGIKPSLSDCLDGLVILQEMHKSEYLLKTSVVSALLKIAFKASSNDLGALRQLLVDQPNIPRDEVQFIFDIIFAENIC</sequence>
<dbReference type="KEGG" id="bvg:104888106"/>
<dbReference type="eggNOG" id="KOG4197">
    <property type="taxonomic scope" value="Eukaryota"/>
</dbReference>
<dbReference type="PANTHER" id="PTHR37904">
    <property type="entry name" value="OS10G0566900 PROTEIN"/>
    <property type="match status" value="1"/>
</dbReference>
<evidence type="ECO:0000256" key="1">
    <source>
        <dbReference type="SAM" id="Coils"/>
    </source>
</evidence>
<dbReference type="InterPro" id="IPR029159">
    <property type="entry name" value="CA109-like"/>
</dbReference>
<dbReference type="OrthoDB" id="2018540at2759"/>
<reference evidence="2 3" key="1">
    <citation type="journal article" date="2014" name="Nature">
        <title>The genome of the recently domesticated crop plant sugar beet (Beta vulgaris).</title>
        <authorList>
            <person name="Dohm J.C."/>
            <person name="Minoche A.E."/>
            <person name="Holtgrawe D."/>
            <person name="Capella-Gutierrez S."/>
            <person name="Zakrzewski F."/>
            <person name="Tafer H."/>
            <person name="Rupp O."/>
            <person name="Sorensen T.R."/>
            <person name="Stracke R."/>
            <person name="Reinhardt R."/>
            <person name="Goesmann A."/>
            <person name="Kraft T."/>
            <person name="Schulz B."/>
            <person name="Stadler P.F."/>
            <person name="Schmidt T."/>
            <person name="Gabaldon T."/>
            <person name="Lehrach H."/>
            <person name="Weisshaar B."/>
            <person name="Himmelbauer H."/>
        </authorList>
    </citation>
    <scope>NUCLEOTIDE SEQUENCE [LARGE SCALE GENOMIC DNA]</scope>
    <source>
        <tissue evidence="2">Taproot</tissue>
    </source>
</reference>
<gene>
    <name evidence="2" type="ORF">BVRB_3g050520</name>
</gene>
<name>A0A0J8CWF0_BETVV</name>
<evidence type="ECO:0000313" key="2">
    <source>
        <dbReference type="EMBL" id="KMT16424.1"/>
    </source>
</evidence>
<dbReference type="AlphaFoldDB" id="A0A0J8CWF0"/>
<keyword evidence="3" id="KW-1185">Reference proteome</keyword>
<keyword evidence="1" id="KW-0175">Coiled coil</keyword>
<dbReference type="GO" id="GO:0005635">
    <property type="term" value="C:nuclear envelope"/>
    <property type="evidence" value="ECO:0007669"/>
    <property type="project" value="EnsemblPlants"/>
</dbReference>
<dbReference type="OMA" id="TMEEFHG"/>
<proteinExistence type="predicted"/>
<dbReference type="Gramene" id="KMT16424">
    <property type="protein sequence ID" value="KMT16424"/>
    <property type="gene ID" value="BVRB_3g050520"/>
</dbReference>
<dbReference type="InterPro" id="IPR038985">
    <property type="entry name" value="OPRN-like"/>
</dbReference>
<dbReference type="Proteomes" id="UP000035740">
    <property type="component" value="Chromosome 3"/>
</dbReference>
<protein>
    <submittedName>
        <fullName evidence="2">Uncharacterized protein</fullName>
    </submittedName>
</protein>
<dbReference type="PANTHER" id="PTHR37904:SF2">
    <property type="entry name" value="OS10G0566900 PROTEIN"/>
    <property type="match status" value="1"/>
</dbReference>
<organism evidence="2 3">
    <name type="scientific">Beta vulgaris subsp. vulgaris</name>
    <name type="common">Beet</name>
    <dbReference type="NCBI Taxonomy" id="3555"/>
    <lineage>
        <taxon>Eukaryota</taxon>
        <taxon>Viridiplantae</taxon>
        <taxon>Streptophyta</taxon>
        <taxon>Embryophyta</taxon>
        <taxon>Tracheophyta</taxon>
        <taxon>Spermatophyta</taxon>
        <taxon>Magnoliopsida</taxon>
        <taxon>eudicotyledons</taxon>
        <taxon>Gunneridae</taxon>
        <taxon>Pentapetalae</taxon>
        <taxon>Caryophyllales</taxon>
        <taxon>Chenopodiaceae</taxon>
        <taxon>Betoideae</taxon>
        <taxon>Beta</taxon>
    </lineage>
</organism>
<dbReference type="EMBL" id="KQ090056">
    <property type="protein sequence ID" value="KMT16424.1"/>
    <property type="molecule type" value="Genomic_DNA"/>
</dbReference>
<feature type="coiled-coil region" evidence="1">
    <location>
        <begin position="63"/>
        <end position="90"/>
    </location>
</feature>
<accession>A0A0J8CWF0</accession>
<evidence type="ECO:0000313" key="3">
    <source>
        <dbReference type="Proteomes" id="UP000035740"/>
    </source>
</evidence>